<proteinExistence type="predicted"/>
<dbReference type="Proteomes" id="UP000584325">
    <property type="component" value="Unassembled WGS sequence"/>
</dbReference>
<organism evidence="1 2">
    <name type="scientific">Pseudoduganella umbonata</name>
    <dbReference type="NCBI Taxonomy" id="864828"/>
    <lineage>
        <taxon>Bacteria</taxon>
        <taxon>Pseudomonadati</taxon>
        <taxon>Pseudomonadota</taxon>
        <taxon>Betaproteobacteria</taxon>
        <taxon>Burkholderiales</taxon>
        <taxon>Oxalobacteraceae</taxon>
        <taxon>Telluria group</taxon>
        <taxon>Pseudoduganella</taxon>
    </lineage>
</organism>
<reference evidence="1 2" key="1">
    <citation type="submission" date="2020-08" db="EMBL/GenBank/DDBJ databases">
        <title>Genomic Encyclopedia of Type Strains, Phase III (KMG-III): the genomes of soil and plant-associated and newly described type strains.</title>
        <authorList>
            <person name="Whitman W."/>
        </authorList>
    </citation>
    <scope>NUCLEOTIDE SEQUENCE [LARGE SCALE GENOMIC DNA]</scope>
    <source>
        <strain evidence="1 2">CECT 7753</strain>
    </source>
</reference>
<protein>
    <submittedName>
        <fullName evidence="1">Uncharacterized protein</fullName>
    </submittedName>
</protein>
<accession>A0A7W5EDR7</accession>
<dbReference type="AlphaFoldDB" id="A0A7W5EDR7"/>
<dbReference type="EMBL" id="JACHXS010000009">
    <property type="protein sequence ID" value="MBB3223472.1"/>
    <property type="molecule type" value="Genomic_DNA"/>
</dbReference>
<gene>
    <name evidence="1" type="ORF">FHS02_004318</name>
</gene>
<evidence type="ECO:0000313" key="1">
    <source>
        <dbReference type="EMBL" id="MBB3223472.1"/>
    </source>
</evidence>
<name>A0A7W5EDR7_9BURK</name>
<evidence type="ECO:0000313" key="2">
    <source>
        <dbReference type="Proteomes" id="UP000584325"/>
    </source>
</evidence>
<sequence length="59" mass="6435">MVFTTSCLLSRDCAIGKPFALPAFPIPFGKRVLNNSCVRYFLQAVSGSIKPSLLCVLRS</sequence>
<comment type="caution">
    <text evidence="1">The sequence shown here is derived from an EMBL/GenBank/DDBJ whole genome shotgun (WGS) entry which is preliminary data.</text>
</comment>